<dbReference type="Gene3D" id="3.30.70.270">
    <property type="match status" value="1"/>
</dbReference>
<dbReference type="InterPro" id="IPR000160">
    <property type="entry name" value="GGDEF_dom"/>
</dbReference>
<accession>A0A2N9L924</accession>
<dbReference type="InterPro" id="IPR029787">
    <property type="entry name" value="Nucleotide_cyclase"/>
</dbReference>
<gene>
    <name evidence="3" type="ORF">SBA5_240048</name>
</gene>
<evidence type="ECO:0000259" key="2">
    <source>
        <dbReference type="Pfam" id="PF00990"/>
    </source>
</evidence>
<feature type="compositionally biased region" description="Low complexity" evidence="1">
    <location>
        <begin position="153"/>
        <end position="165"/>
    </location>
</feature>
<organism evidence="3 4">
    <name type="scientific">Candidatus Sulfuritelmatomonas gaucii</name>
    <dbReference type="NCBI Taxonomy" id="2043161"/>
    <lineage>
        <taxon>Bacteria</taxon>
        <taxon>Pseudomonadati</taxon>
        <taxon>Acidobacteriota</taxon>
        <taxon>Terriglobia</taxon>
        <taxon>Terriglobales</taxon>
        <taxon>Acidobacteriaceae</taxon>
        <taxon>Candidatus Sulfuritelmatomonas</taxon>
    </lineage>
</organism>
<dbReference type="Pfam" id="PF00990">
    <property type="entry name" value="GGDEF"/>
    <property type="match status" value="1"/>
</dbReference>
<feature type="compositionally biased region" description="Polar residues" evidence="1">
    <location>
        <begin position="1"/>
        <end position="21"/>
    </location>
</feature>
<dbReference type="EMBL" id="OKRB01000080">
    <property type="protein sequence ID" value="SPE19465.1"/>
    <property type="molecule type" value="Genomic_DNA"/>
</dbReference>
<feature type="domain" description="GGDEF" evidence="2">
    <location>
        <begin position="201"/>
        <end position="311"/>
    </location>
</feature>
<feature type="region of interest" description="Disordered" evidence="1">
    <location>
        <begin position="153"/>
        <end position="182"/>
    </location>
</feature>
<evidence type="ECO:0000256" key="1">
    <source>
        <dbReference type="SAM" id="MobiDB-lite"/>
    </source>
</evidence>
<proteinExistence type="predicted"/>
<sequence>MNLRQITSRGPTHPTDNNEAASPNPERFLTLLVEGAALAVPEVDDQLYKEFRGQVATLALQLPDRLPDGEKLAQIRGVLHEFENYRNRSEAELHNRTIESRTLVVFLFTELLKSLGIDHSASNAVSLLHKIAGVASAAGIEDYRRQMEQFLHPSGAGSAPAEASPLRAADHSTANDNAAGPRGGGSAIEHLKGLIEGGGKGFIVLFRLSCLNMINQRFGAEAVEDCLMAVAAFLTQSLHSDDAIYHWSDSSLLAILQGRANEQILTAELERIAMQNRKASVNIGGRSTMLRIPITFDITPIEQLQSADDLYKITLLTTPGKTQ</sequence>
<evidence type="ECO:0000313" key="4">
    <source>
        <dbReference type="Proteomes" id="UP000239735"/>
    </source>
</evidence>
<dbReference type="InterPro" id="IPR043128">
    <property type="entry name" value="Rev_trsase/Diguanyl_cyclase"/>
</dbReference>
<evidence type="ECO:0000313" key="3">
    <source>
        <dbReference type="EMBL" id="SPE19465.1"/>
    </source>
</evidence>
<dbReference type="SUPFAM" id="SSF55073">
    <property type="entry name" value="Nucleotide cyclase"/>
    <property type="match status" value="1"/>
</dbReference>
<reference evidence="4" key="1">
    <citation type="submission" date="2018-02" db="EMBL/GenBank/DDBJ databases">
        <authorList>
            <person name="Hausmann B."/>
        </authorList>
    </citation>
    <scope>NUCLEOTIDE SEQUENCE [LARGE SCALE GENOMIC DNA]</scope>
    <source>
        <strain evidence="4">Peat soil MAG SbA5</strain>
    </source>
</reference>
<protein>
    <recommendedName>
        <fullName evidence="2">GGDEF domain-containing protein</fullName>
    </recommendedName>
</protein>
<name>A0A2N9L924_9BACT</name>
<feature type="region of interest" description="Disordered" evidence="1">
    <location>
        <begin position="1"/>
        <end position="23"/>
    </location>
</feature>
<dbReference type="Proteomes" id="UP000239735">
    <property type="component" value="Unassembled WGS sequence"/>
</dbReference>
<dbReference type="AlphaFoldDB" id="A0A2N9L924"/>